<dbReference type="Proteomes" id="UP000053815">
    <property type="component" value="Unassembled WGS sequence"/>
</dbReference>
<dbReference type="OrthoDB" id="2272737at2759"/>
<accession>A0A0C9MWA1</accession>
<evidence type="ECO:0000313" key="1">
    <source>
        <dbReference type="EMBL" id="GAN11669.1"/>
    </source>
</evidence>
<gene>
    <name evidence="1" type="ORF">MAM1_0799d11250</name>
</gene>
<organism evidence="1">
    <name type="scientific">Mucor ambiguus</name>
    <dbReference type="NCBI Taxonomy" id="91626"/>
    <lineage>
        <taxon>Eukaryota</taxon>
        <taxon>Fungi</taxon>
        <taxon>Fungi incertae sedis</taxon>
        <taxon>Mucoromycota</taxon>
        <taxon>Mucoromycotina</taxon>
        <taxon>Mucoromycetes</taxon>
        <taxon>Mucorales</taxon>
        <taxon>Mucorineae</taxon>
        <taxon>Mucoraceae</taxon>
        <taxon>Mucor</taxon>
    </lineage>
</organism>
<name>A0A0C9MWA1_9FUNG</name>
<keyword evidence="2" id="KW-1185">Reference proteome</keyword>
<dbReference type="PANTHER" id="PTHR31635:SF196">
    <property type="entry name" value="REVERSE TRANSCRIPTASE DOMAIN-CONTAINING PROTEIN-RELATED"/>
    <property type="match status" value="1"/>
</dbReference>
<dbReference type="PANTHER" id="PTHR31635">
    <property type="entry name" value="REVERSE TRANSCRIPTASE DOMAIN-CONTAINING PROTEIN-RELATED"/>
    <property type="match status" value="1"/>
</dbReference>
<sequence length="155" mass="17839">MEVAPQLINENQAGFVPGRLIAQNTMRCQVGMMEYAERMMKLVQQNRMPLHHQGPKAIGLSLNQEKAYDGVNLAYLQTALVKYCFPKNLVRCLINMMIPLNLLRINVNGYFTQEIPKHRGLKQDNPISSILYNLAIIEPFLRPIINDPLYYGYQM</sequence>
<dbReference type="STRING" id="91626.A0A0C9MWA1"/>
<reference evidence="1" key="1">
    <citation type="submission" date="2014-09" db="EMBL/GenBank/DDBJ databases">
        <title>Draft genome sequence of an oleaginous Mucoromycotina fungus Mucor ambiguus NBRC6742.</title>
        <authorList>
            <person name="Takeda I."/>
            <person name="Yamane N."/>
            <person name="Morita T."/>
            <person name="Tamano K."/>
            <person name="Machida M."/>
            <person name="Baker S."/>
            <person name="Koike H."/>
        </authorList>
    </citation>
    <scope>NUCLEOTIDE SEQUENCE</scope>
    <source>
        <strain evidence="1">NBRC 6742</strain>
    </source>
</reference>
<dbReference type="EMBL" id="DF837088">
    <property type="protein sequence ID" value="GAN11669.1"/>
    <property type="molecule type" value="Genomic_DNA"/>
</dbReference>
<evidence type="ECO:0000313" key="2">
    <source>
        <dbReference type="Proteomes" id="UP000053815"/>
    </source>
</evidence>
<protein>
    <submittedName>
        <fullName evidence="1">Uncharacterized protein</fullName>
    </submittedName>
</protein>
<dbReference type="AlphaFoldDB" id="A0A0C9MWA1"/>
<proteinExistence type="predicted"/>